<organism evidence="6">
    <name type="scientific">Trypanosoma brucei equiperdum</name>
    <dbReference type="NCBI Taxonomy" id="630700"/>
    <lineage>
        <taxon>Eukaryota</taxon>
        <taxon>Discoba</taxon>
        <taxon>Euglenozoa</taxon>
        <taxon>Kinetoplastea</taxon>
        <taxon>Metakinetoplastina</taxon>
        <taxon>Trypanosomatida</taxon>
        <taxon>Trypanosomatidae</taxon>
        <taxon>Trypanosoma</taxon>
    </lineage>
</organism>
<feature type="domain" description="Protein kinase" evidence="5">
    <location>
        <begin position="177"/>
        <end position="589"/>
    </location>
</feature>
<accession>A0A3L6L9X5</accession>
<protein>
    <submittedName>
        <fullName evidence="6">Protein kinase domain containing protein</fullName>
    </submittedName>
</protein>
<keyword evidence="1" id="KW-0547">Nucleotide-binding</keyword>
<dbReference type="InterPro" id="IPR050629">
    <property type="entry name" value="STE20/SPS1-PAK"/>
</dbReference>
<dbReference type="InterPro" id="IPR011009">
    <property type="entry name" value="Kinase-like_dom_sf"/>
</dbReference>
<keyword evidence="6" id="KW-0808">Transferase</keyword>
<dbReference type="AlphaFoldDB" id="A0A3L6L9X5"/>
<dbReference type="SMART" id="SM00220">
    <property type="entry name" value="S_TKc"/>
    <property type="match status" value="1"/>
</dbReference>
<sequence length="595" mass="65442">MRGNLITGMDKITGDGCSDPSNEANKKEPTLAIDRWMHQSGAQNIVNNLLVDIVINRPKNVMEFIHTWSAPPMAQFGLSRTCSAVLPFDTMARGRDEYKRGEAVTNEGGDEAPLGGSSGPRTDDDSKFDLQREIEPTPSQLLQMFPEEESSPYEFLKSDQELESCFSLRRLSSTCGSSFTGYIGRGNYGIVVPAKRKSAVEVDGVCADSTATSRNQGSDCVLWNGTPTGASIKARRVAIKISRVQGKWTLDESCALQTVTSAAHRLETDVRTVERELEQLKRQAAGVSEECAEGDESELSHIKNNITELEGRLHVLRTFLTGSLFVVKLVGSVMYSIKRDALLFPLELYPTSLGDCINKRSEIYKVSSATGCPFPSHDGTGGTGGTPRTLFTVREVQHVAWSICHALYFLNNVCNLCHLDVKAENILLSKPWPFGDAGAESLLSSPLTLKQVLVEDFSFPRVVLTDLGLAQRLGSPISQLGDFSTMAPEVYWASASAEPRYEANRVATFAASCDMWSVGCVLLRMLNGLEYAVWDPAATFMAMEENFLSPALRHPEAWPSVLNDFVMRCFERDPRQRMTAASALCHPFFNLDVSS</sequence>
<dbReference type="InterPro" id="IPR008271">
    <property type="entry name" value="Ser/Thr_kinase_AS"/>
</dbReference>
<dbReference type="EMBL" id="QSBY01000003">
    <property type="protein sequence ID" value="RHW73484.1"/>
    <property type="molecule type" value="Genomic_DNA"/>
</dbReference>
<dbReference type="Pfam" id="PF00069">
    <property type="entry name" value="Pkinase"/>
    <property type="match status" value="1"/>
</dbReference>
<dbReference type="GO" id="GO:0004674">
    <property type="term" value="F:protein serine/threonine kinase activity"/>
    <property type="evidence" value="ECO:0007669"/>
    <property type="project" value="TreeGrafter"/>
</dbReference>
<dbReference type="GO" id="GO:0005524">
    <property type="term" value="F:ATP binding"/>
    <property type="evidence" value="ECO:0007669"/>
    <property type="project" value="UniProtKB-KW"/>
</dbReference>
<dbReference type="PROSITE" id="PS50011">
    <property type="entry name" value="PROTEIN_KINASE_DOM"/>
    <property type="match status" value="1"/>
</dbReference>
<proteinExistence type="predicted"/>
<dbReference type="Proteomes" id="UP000266743">
    <property type="component" value="Chromosome 3"/>
</dbReference>
<evidence type="ECO:0000256" key="3">
    <source>
        <dbReference type="SAM" id="Coils"/>
    </source>
</evidence>
<keyword evidence="2" id="KW-0067">ATP-binding</keyword>
<feature type="coiled-coil region" evidence="3">
    <location>
        <begin position="256"/>
        <end position="312"/>
    </location>
</feature>
<evidence type="ECO:0000259" key="5">
    <source>
        <dbReference type="PROSITE" id="PS50011"/>
    </source>
</evidence>
<gene>
    <name evidence="6" type="ORF">DPX39_030017500</name>
</gene>
<keyword evidence="3" id="KW-0175">Coiled coil</keyword>
<evidence type="ECO:0000256" key="4">
    <source>
        <dbReference type="SAM" id="MobiDB-lite"/>
    </source>
</evidence>
<dbReference type="PROSITE" id="PS00108">
    <property type="entry name" value="PROTEIN_KINASE_ST"/>
    <property type="match status" value="1"/>
</dbReference>
<name>A0A3L6L9X5_9TRYP</name>
<dbReference type="PANTHER" id="PTHR48012:SF26">
    <property type="entry name" value="SERINE_THREONINE-PROTEIN KINASE DDB_G0283821-RELATED"/>
    <property type="match status" value="1"/>
</dbReference>
<feature type="region of interest" description="Disordered" evidence="4">
    <location>
        <begin position="100"/>
        <end position="127"/>
    </location>
</feature>
<comment type="caution">
    <text evidence="6">The sequence shown here is derived from an EMBL/GenBank/DDBJ whole genome shotgun (WGS) entry which is preliminary data.</text>
</comment>
<dbReference type="PANTHER" id="PTHR48012">
    <property type="entry name" value="STERILE20-LIKE KINASE, ISOFORM B-RELATED"/>
    <property type="match status" value="1"/>
</dbReference>
<keyword evidence="6" id="KW-0418">Kinase</keyword>
<evidence type="ECO:0000313" key="6">
    <source>
        <dbReference type="EMBL" id="RHW73484.1"/>
    </source>
</evidence>
<reference evidence="6" key="1">
    <citation type="submission" date="2018-09" db="EMBL/GenBank/DDBJ databases">
        <title>whole genome sequence of T. equiperdum IVM-t1 strain.</title>
        <authorList>
            <person name="Suganuma K."/>
        </authorList>
    </citation>
    <scope>NUCLEOTIDE SEQUENCE [LARGE SCALE GENOMIC DNA]</scope>
    <source>
        <strain evidence="6">IVM-t1</strain>
    </source>
</reference>
<dbReference type="SUPFAM" id="SSF56112">
    <property type="entry name" value="Protein kinase-like (PK-like)"/>
    <property type="match status" value="1"/>
</dbReference>
<evidence type="ECO:0000256" key="1">
    <source>
        <dbReference type="ARBA" id="ARBA00022741"/>
    </source>
</evidence>
<dbReference type="InterPro" id="IPR000719">
    <property type="entry name" value="Prot_kinase_dom"/>
</dbReference>
<dbReference type="Gene3D" id="1.10.510.10">
    <property type="entry name" value="Transferase(Phosphotransferase) domain 1"/>
    <property type="match status" value="1"/>
</dbReference>
<dbReference type="GO" id="GO:0005737">
    <property type="term" value="C:cytoplasm"/>
    <property type="evidence" value="ECO:0007669"/>
    <property type="project" value="TreeGrafter"/>
</dbReference>
<evidence type="ECO:0000256" key="2">
    <source>
        <dbReference type="ARBA" id="ARBA00022840"/>
    </source>
</evidence>